<dbReference type="GO" id="GO:0006629">
    <property type="term" value="P:lipid metabolic process"/>
    <property type="evidence" value="ECO:0007669"/>
    <property type="project" value="InterPro"/>
</dbReference>
<accession>A0A432WAX6</accession>
<organism evidence="2 3">
    <name type="scientific">Aliidiomarina sanyensis</name>
    <dbReference type="NCBI Taxonomy" id="1249555"/>
    <lineage>
        <taxon>Bacteria</taxon>
        <taxon>Pseudomonadati</taxon>
        <taxon>Pseudomonadota</taxon>
        <taxon>Gammaproteobacteria</taxon>
        <taxon>Alteromonadales</taxon>
        <taxon>Idiomarinaceae</taxon>
        <taxon>Aliidiomarina</taxon>
    </lineage>
</organism>
<evidence type="ECO:0000259" key="1">
    <source>
        <dbReference type="PROSITE" id="PS51704"/>
    </source>
</evidence>
<evidence type="ECO:0000313" key="3">
    <source>
        <dbReference type="Proteomes" id="UP000288405"/>
    </source>
</evidence>
<protein>
    <recommendedName>
        <fullName evidence="1">GP-PDE domain-containing protein</fullName>
    </recommendedName>
</protein>
<dbReference type="RefSeq" id="WP_126777739.1">
    <property type="nucleotide sequence ID" value="NZ_PIPM01000019.1"/>
</dbReference>
<proteinExistence type="predicted"/>
<dbReference type="PANTHER" id="PTHR43805">
    <property type="entry name" value="GLYCEROPHOSPHORYL DIESTER PHOSPHODIESTERASE"/>
    <property type="match status" value="1"/>
</dbReference>
<sequence length="251" mass="28171">MTEWISHRGFIFDDEGKTPRRTENTRAAFDAAIALNFTHLETDLRTSRDGHIVLCHDPDLKRVSGQDIPIDQLTRKELEALSLAHGESLFFFDELLNHYGHLNWILDIKPEQAERTVQVLEALAADGEVARFLREQVRYLFWDRDHQQKLTHVMPEAFCLARQNACYRAGVATLIGLPGVGGIESGQYYAVPPKVGGVPVLSSTLVSRFHAQDARVIGYLPTSAQEHETALQAGVDQLLTNYAHLKVKTNS</sequence>
<reference evidence="2 3" key="1">
    <citation type="journal article" date="2011" name="Front. Microbiol.">
        <title>Genomic signatures of strain selection and enhancement in Bacillus atrophaeus var. globigii, a historical biowarfare simulant.</title>
        <authorList>
            <person name="Gibbons H.S."/>
            <person name="Broomall S.M."/>
            <person name="McNew L.A."/>
            <person name="Daligault H."/>
            <person name="Chapman C."/>
            <person name="Bruce D."/>
            <person name="Karavis M."/>
            <person name="Krepps M."/>
            <person name="McGregor P.A."/>
            <person name="Hong C."/>
            <person name="Park K.H."/>
            <person name="Akmal A."/>
            <person name="Feldman A."/>
            <person name="Lin J.S."/>
            <person name="Chang W.E."/>
            <person name="Higgs B.W."/>
            <person name="Demirev P."/>
            <person name="Lindquist J."/>
            <person name="Liem A."/>
            <person name="Fochler E."/>
            <person name="Read T.D."/>
            <person name="Tapia R."/>
            <person name="Johnson S."/>
            <person name="Bishop-Lilly K.A."/>
            <person name="Detter C."/>
            <person name="Han C."/>
            <person name="Sozhamannan S."/>
            <person name="Rosenzweig C.N."/>
            <person name="Skowronski E.W."/>
        </authorList>
    </citation>
    <scope>NUCLEOTIDE SEQUENCE [LARGE SCALE GENOMIC DNA]</scope>
    <source>
        <strain evidence="2 3">GYP-17</strain>
    </source>
</reference>
<dbReference type="Gene3D" id="3.20.20.190">
    <property type="entry name" value="Phosphatidylinositol (PI) phosphodiesterase"/>
    <property type="match status" value="1"/>
</dbReference>
<dbReference type="PROSITE" id="PS51704">
    <property type="entry name" value="GP_PDE"/>
    <property type="match status" value="1"/>
</dbReference>
<dbReference type="Pfam" id="PF03009">
    <property type="entry name" value="GDPD"/>
    <property type="match status" value="1"/>
</dbReference>
<dbReference type="InterPro" id="IPR017946">
    <property type="entry name" value="PLC-like_Pdiesterase_TIM-brl"/>
</dbReference>
<dbReference type="EMBL" id="PIPM01000019">
    <property type="protein sequence ID" value="RUO27530.1"/>
    <property type="molecule type" value="Genomic_DNA"/>
</dbReference>
<keyword evidence="3" id="KW-1185">Reference proteome</keyword>
<dbReference type="GO" id="GO:0008081">
    <property type="term" value="F:phosphoric diester hydrolase activity"/>
    <property type="evidence" value="ECO:0007669"/>
    <property type="project" value="InterPro"/>
</dbReference>
<dbReference type="PANTHER" id="PTHR43805:SF1">
    <property type="entry name" value="GP-PDE DOMAIN-CONTAINING PROTEIN"/>
    <property type="match status" value="1"/>
</dbReference>
<dbReference type="AlphaFoldDB" id="A0A432WAX6"/>
<dbReference type="OrthoDB" id="9795622at2"/>
<dbReference type="Proteomes" id="UP000288405">
    <property type="component" value="Unassembled WGS sequence"/>
</dbReference>
<dbReference type="SUPFAM" id="SSF51695">
    <property type="entry name" value="PLC-like phosphodiesterases"/>
    <property type="match status" value="1"/>
</dbReference>
<feature type="domain" description="GP-PDE" evidence="1">
    <location>
        <begin position="2"/>
        <end position="250"/>
    </location>
</feature>
<name>A0A432WAX6_9GAMM</name>
<dbReference type="InterPro" id="IPR030395">
    <property type="entry name" value="GP_PDE_dom"/>
</dbReference>
<comment type="caution">
    <text evidence="2">The sequence shown here is derived from an EMBL/GenBank/DDBJ whole genome shotgun (WGS) entry which is preliminary data.</text>
</comment>
<evidence type="ECO:0000313" key="2">
    <source>
        <dbReference type="EMBL" id="RUO27530.1"/>
    </source>
</evidence>
<gene>
    <name evidence="2" type="ORF">CWE11_11320</name>
</gene>